<dbReference type="PANTHER" id="PTHR16458">
    <property type="entry name" value="GLYCINE N-METHYLTRANSFERASE"/>
    <property type="match status" value="1"/>
</dbReference>
<dbReference type="GO" id="GO:0006111">
    <property type="term" value="P:regulation of gluconeogenesis"/>
    <property type="evidence" value="ECO:0007669"/>
    <property type="project" value="TreeGrafter"/>
</dbReference>
<feature type="domain" description="Methyltransferase" evidence="4">
    <location>
        <begin position="39"/>
        <end position="135"/>
    </location>
</feature>
<evidence type="ECO:0000256" key="2">
    <source>
        <dbReference type="ARBA" id="ARBA00022679"/>
    </source>
</evidence>
<dbReference type="InterPro" id="IPR014369">
    <property type="entry name" value="Gly/Sar_N_MeTrfase"/>
</dbReference>
<keyword evidence="1 5" id="KW-0489">Methyltransferase</keyword>
<dbReference type="AlphaFoldDB" id="A0A1M6B731"/>
<sequence length="251" mass="30185">MDRLYERPDIYDLAYTEETYKILKEHYMKMFKDCQISSILDCSFGTGNLTIVLAEMGYKVSASDISEAMLEKGREKALKKGLDIELKQCDFRNLSKNFHDKYDCVMSTGNSLPYVKNDELEKVLREMDALVRDKGYLYFDIRNWDKIIRTHQRFYFYPPFFKDDIRINLFQIWDHNSDGTITFNIVYSFEKENKVIQREIFEEIYNPVSKDFIIKVLDELGYYDFKIKPYPYIREVELEDVDWYCLLARKK</sequence>
<dbReference type="InterPro" id="IPR041698">
    <property type="entry name" value="Methyltransf_25"/>
</dbReference>
<dbReference type="Pfam" id="PF13649">
    <property type="entry name" value="Methyltransf_25"/>
    <property type="match status" value="1"/>
</dbReference>
<dbReference type="InterPro" id="IPR029063">
    <property type="entry name" value="SAM-dependent_MTases_sf"/>
</dbReference>
<dbReference type="GO" id="GO:0046500">
    <property type="term" value="P:S-adenosylmethionine metabolic process"/>
    <property type="evidence" value="ECO:0007669"/>
    <property type="project" value="TreeGrafter"/>
</dbReference>
<dbReference type="GO" id="GO:1904047">
    <property type="term" value="F:S-adenosyl-L-methionine binding"/>
    <property type="evidence" value="ECO:0007669"/>
    <property type="project" value="TreeGrafter"/>
</dbReference>
<dbReference type="GO" id="GO:0032259">
    <property type="term" value="P:methylation"/>
    <property type="evidence" value="ECO:0007669"/>
    <property type="project" value="UniProtKB-KW"/>
</dbReference>
<organism evidence="5 6">
    <name type="scientific">Lutispora thermophila DSM 19022</name>
    <dbReference type="NCBI Taxonomy" id="1122184"/>
    <lineage>
        <taxon>Bacteria</taxon>
        <taxon>Bacillati</taxon>
        <taxon>Bacillota</taxon>
        <taxon>Clostridia</taxon>
        <taxon>Lutisporales</taxon>
        <taxon>Lutisporaceae</taxon>
        <taxon>Lutispora</taxon>
    </lineage>
</organism>
<dbReference type="GO" id="GO:0005829">
    <property type="term" value="C:cytosol"/>
    <property type="evidence" value="ECO:0007669"/>
    <property type="project" value="TreeGrafter"/>
</dbReference>
<dbReference type="GO" id="GO:0051289">
    <property type="term" value="P:protein homotetramerization"/>
    <property type="evidence" value="ECO:0007669"/>
    <property type="project" value="TreeGrafter"/>
</dbReference>
<dbReference type="GO" id="GO:0046498">
    <property type="term" value="P:S-adenosylhomocysteine metabolic process"/>
    <property type="evidence" value="ECO:0007669"/>
    <property type="project" value="TreeGrafter"/>
</dbReference>
<dbReference type="RefSeq" id="WP_073023750.1">
    <property type="nucleotide sequence ID" value="NZ_FQZS01000003.1"/>
</dbReference>
<gene>
    <name evidence="5" type="ORF">SAMN02745176_00301</name>
</gene>
<dbReference type="Gene3D" id="2.20.25.110">
    <property type="entry name" value="S-adenosyl-L-methionine-dependent methyltransferases"/>
    <property type="match status" value="1"/>
</dbReference>
<evidence type="ECO:0000313" key="6">
    <source>
        <dbReference type="Proteomes" id="UP000184442"/>
    </source>
</evidence>
<dbReference type="SUPFAM" id="SSF53335">
    <property type="entry name" value="S-adenosyl-L-methionine-dependent methyltransferases"/>
    <property type="match status" value="1"/>
</dbReference>
<dbReference type="OrthoDB" id="9791837at2"/>
<dbReference type="GO" id="GO:0042802">
    <property type="term" value="F:identical protein binding"/>
    <property type="evidence" value="ECO:0007669"/>
    <property type="project" value="TreeGrafter"/>
</dbReference>
<dbReference type="CDD" id="cd02440">
    <property type="entry name" value="AdoMet_MTases"/>
    <property type="match status" value="1"/>
</dbReference>
<keyword evidence="3" id="KW-0949">S-adenosyl-L-methionine</keyword>
<evidence type="ECO:0000259" key="4">
    <source>
        <dbReference type="Pfam" id="PF13649"/>
    </source>
</evidence>
<dbReference type="GO" id="GO:0016594">
    <property type="term" value="F:glycine binding"/>
    <property type="evidence" value="ECO:0007669"/>
    <property type="project" value="TreeGrafter"/>
</dbReference>
<dbReference type="Gene3D" id="3.40.50.150">
    <property type="entry name" value="Vaccinia Virus protein VP39"/>
    <property type="match status" value="1"/>
</dbReference>
<dbReference type="GO" id="GO:1901052">
    <property type="term" value="P:sarcosine metabolic process"/>
    <property type="evidence" value="ECO:0007669"/>
    <property type="project" value="TreeGrafter"/>
</dbReference>
<dbReference type="EMBL" id="FQZS01000003">
    <property type="protein sequence ID" value="SHI44398.1"/>
    <property type="molecule type" value="Genomic_DNA"/>
</dbReference>
<dbReference type="GO" id="GO:0006730">
    <property type="term" value="P:one-carbon metabolic process"/>
    <property type="evidence" value="ECO:0007669"/>
    <property type="project" value="TreeGrafter"/>
</dbReference>
<keyword evidence="2 5" id="KW-0808">Transferase</keyword>
<dbReference type="STRING" id="1122184.SAMN02745176_00301"/>
<dbReference type="PANTHER" id="PTHR16458:SF2">
    <property type="entry name" value="GLYCINE N-METHYLTRANSFERASE"/>
    <property type="match status" value="1"/>
</dbReference>
<keyword evidence="6" id="KW-1185">Reference proteome</keyword>
<reference evidence="5 6" key="1">
    <citation type="submission" date="2016-11" db="EMBL/GenBank/DDBJ databases">
        <authorList>
            <person name="Jaros S."/>
            <person name="Januszkiewicz K."/>
            <person name="Wedrychowicz H."/>
        </authorList>
    </citation>
    <scope>NUCLEOTIDE SEQUENCE [LARGE SCALE GENOMIC DNA]</scope>
    <source>
        <strain evidence="5 6">DSM 19022</strain>
    </source>
</reference>
<proteinExistence type="predicted"/>
<dbReference type="GO" id="GO:0017174">
    <property type="term" value="F:glycine N-methyltransferase activity"/>
    <property type="evidence" value="ECO:0007669"/>
    <property type="project" value="InterPro"/>
</dbReference>
<accession>A0A1M6B731</accession>
<dbReference type="Proteomes" id="UP000184442">
    <property type="component" value="Unassembled WGS sequence"/>
</dbReference>
<protein>
    <submittedName>
        <fullName evidence="5">Methyltransferase domain-containing protein</fullName>
    </submittedName>
</protein>
<name>A0A1M6B731_9FIRM</name>
<evidence type="ECO:0000313" key="5">
    <source>
        <dbReference type="EMBL" id="SHI44398.1"/>
    </source>
</evidence>
<evidence type="ECO:0000256" key="1">
    <source>
        <dbReference type="ARBA" id="ARBA00022603"/>
    </source>
</evidence>
<evidence type="ECO:0000256" key="3">
    <source>
        <dbReference type="ARBA" id="ARBA00022691"/>
    </source>
</evidence>